<proteinExistence type="predicted"/>
<evidence type="ECO:0000313" key="1">
    <source>
        <dbReference type="EMBL" id="QBD77892.1"/>
    </source>
</evidence>
<dbReference type="SUPFAM" id="SSF63829">
    <property type="entry name" value="Calcium-dependent phosphotriesterase"/>
    <property type="match status" value="1"/>
</dbReference>
<protein>
    <recommendedName>
        <fullName evidence="3">SMP-30/Gluconolactonase/LRE-like region domain-containing protein</fullName>
    </recommendedName>
</protein>
<reference evidence="1 2" key="1">
    <citation type="submission" date="2019-01" db="EMBL/GenBank/DDBJ databases">
        <title>Ktedonosporobacter rubrisoli SCAWS-G2.</title>
        <authorList>
            <person name="Huang Y."/>
            <person name="Yan B."/>
        </authorList>
    </citation>
    <scope>NUCLEOTIDE SEQUENCE [LARGE SCALE GENOMIC DNA]</scope>
    <source>
        <strain evidence="1 2">SCAWS-G2</strain>
    </source>
</reference>
<gene>
    <name evidence="1" type="ORF">EPA93_18590</name>
</gene>
<dbReference type="PANTHER" id="PTHR40274:SF3">
    <property type="entry name" value="VIRGINIAMYCIN B LYASE"/>
    <property type="match status" value="1"/>
</dbReference>
<dbReference type="Pfam" id="PF24684">
    <property type="entry name" value="Vgb_lyase"/>
    <property type="match status" value="1"/>
</dbReference>
<dbReference type="AlphaFoldDB" id="A0A4P6JRR2"/>
<accession>A0A4P6JRR2</accession>
<dbReference type="InterPro" id="IPR051344">
    <property type="entry name" value="Vgb"/>
</dbReference>
<keyword evidence="2" id="KW-1185">Reference proteome</keyword>
<sequence length="361" mass="39307">MRTKIANNGSDTMTPTPVNRAHPVIELPASTHRVQATTATQAGTSLNPWGIAIDSEHGFVWVAEPGCEPLPKCQTAFPGIIGKYSLADGSFIEDMKEPAGYSSPLFAAVDPNGHIWFTQPTSDAIGELDPQHKIWHQWPVSKNSSPYDLLFDKRGNIWFTEMGGNHIGFFNPTTHKLVETPIPTTNSNPYGITMDPQGNIWFTENREGVSQIGSFTPTESGTISISEHPAGVKQPHLITADKAGNIWYSAAFAGQIGEFIPSSNTNTIYTVTGNICPNPLACYNTHISGIAADAKGNIWFTDSLSARVGYLIPASGAIKTITVPRKDAHPHDGLAVDKYNTVWFTEQNEFELVMWPDGTLK</sequence>
<dbReference type="EMBL" id="CP035758">
    <property type="protein sequence ID" value="QBD77892.1"/>
    <property type="molecule type" value="Genomic_DNA"/>
</dbReference>
<dbReference type="PANTHER" id="PTHR40274">
    <property type="entry name" value="VIRGINIAMYCIN B LYASE"/>
    <property type="match status" value="1"/>
</dbReference>
<dbReference type="InterPro" id="IPR015943">
    <property type="entry name" value="WD40/YVTN_repeat-like_dom_sf"/>
</dbReference>
<dbReference type="OrthoDB" id="147661at2"/>
<dbReference type="Gene3D" id="2.130.10.10">
    <property type="entry name" value="YVTN repeat-like/Quinoprotein amine dehydrogenase"/>
    <property type="match status" value="2"/>
</dbReference>
<evidence type="ECO:0000313" key="2">
    <source>
        <dbReference type="Proteomes" id="UP000290365"/>
    </source>
</evidence>
<evidence type="ECO:0008006" key="3">
    <source>
        <dbReference type="Google" id="ProtNLM"/>
    </source>
</evidence>
<organism evidence="1 2">
    <name type="scientific">Ktedonosporobacter rubrisoli</name>
    <dbReference type="NCBI Taxonomy" id="2509675"/>
    <lineage>
        <taxon>Bacteria</taxon>
        <taxon>Bacillati</taxon>
        <taxon>Chloroflexota</taxon>
        <taxon>Ktedonobacteria</taxon>
        <taxon>Ktedonobacterales</taxon>
        <taxon>Ktedonosporobacteraceae</taxon>
        <taxon>Ktedonosporobacter</taxon>
    </lineage>
</organism>
<dbReference type="KEGG" id="kbs:EPA93_18590"/>
<name>A0A4P6JRR2_KTERU</name>
<dbReference type="Proteomes" id="UP000290365">
    <property type="component" value="Chromosome"/>
</dbReference>
<dbReference type="RefSeq" id="WP_129888945.1">
    <property type="nucleotide sequence ID" value="NZ_CP035758.1"/>
</dbReference>